<dbReference type="AlphaFoldDB" id="A0A9D3XED9"/>
<feature type="region of interest" description="Disordered" evidence="1">
    <location>
        <begin position="48"/>
        <end position="74"/>
    </location>
</feature>
<evidence type="ECO:0000313" key="2">
    <source>
        <dbReference type="EMBL" id="KAH1178402.1"/>
    </source>
</evidence>
<keyword evidence="3" id="KW-1185">Reference proteome</keyword>
<accession>A0A9D3XED9</accession>
<dbReference type="Proteomes" id="UP000827986">
    <property type="component" value="Unassembled WGS sequence"/>
</dbReference>
<dbReference type="EMBL" id="JAHDVG010000474">
    <property type="protein sequence ID" value="KAH1178402.1"/>
    <property type="molecule type" value="Genomic_DNA"/>
</dbReference>
<comment type="caution">
    <text evidence="2">The sequence shown here is derived from an EMBL/GenBank/DDBJ whole genome shotgun (WGS) entry which is preliminary data.</text>
</comment>
<proteinExistence type="predicted"/>
<evidence type="ECO:0000256" key="1">
    <source>
        <dbReference type="SAM" id="MobiDB-lite"/>
    </source>
</evidence>
<evidence type="ECO:0000313" key="3">
    <source>
        <dbReference type="Proteomes" id="UP000827986"/>
    </source>
</evidence>
<name>A0A9D3XED9_9SAUR</name>
<protein>
    <submittedName>
        <fullName evidence="2">Uncharacterized protein</fullName>
    </submittedName>
</protein>
<sequence length="150" mass="15819">MPDRAKKIPPPPRLVIHYPSPSLALAPSRLCSARLAAPPCIYIARGTDRRGSRCRGPGKGGGKRRAGEGKCVQRRGEEGVRSAALWPITAASSLHGTPLWPMARTLHSVNAVGSRAGETAEPKGAEGGGEREKFLARKNCGNANGIHSPE</sequence>
<organism evidence="2 3">
    <name type="scientific">Mauremys mutica</name>
    <name type="common">yellowpond turtle</name>
    <dbReference type="NCBI Taxonomy" id="74926"/>
    <lineage>
        <taxon>Eukaryota</taxon>
        <taxon>Metazoa</taxon>
        <taxon>Chordata</taxon>
        <taxon>Craniata</taxon>
        <taxon>Vertebrata</taxon>
        <taxon>Euteleostomi</taxon>
        <taxon>Archelosauria</taxon>
        <taxon>Testudinata</taxon>
        <taxon>Testudines</taxon>
        <taxon>Cryptodira</taxon>
        <taxon>Durocryptodira</taxon>
        <taxon>Testudinoidea</taxon>
        <taxon>Geoemydidae</taxon>
        <taxon>Geoemydinae</taxon>
        <taxon>Mauremys</taxon>
    </lineage>
</organism>
<reference evidence="2" key="1">
    <citation type="submission" date="2021-09" db="EMBL/GenBank/DDBJ databases">
        <title>The genome of Mauremys mutica provides insights into the evolution of semi-aquatic lifestyle.</title>
        <authorList>
            <person name="Gong S."/>
            <person name="Gao Y."/>
        </authorList>
    </citation>
    <scope>NUCLEOTIDE SEQUENCE</scope>
    <source>
        <strain evidence="2">MM-2020</strain>
        <tissue evidence="2">Muscle</tissue>
    </source>
</reference>
<gene>
    <name evidence="2" type="ORF">KIL84_012104</name>
</gene>